<protein>
    <submittedName>
        <fullName evidence="1">Uncharacterized protein</fullName>
    </submittedName>
</protein>
<comment type="caution">
    <text evidence="1">The sequence shown here is derived from an EMBL/GenBank/DDBJ whole genome shotgun (WGS) entry which is preliminary data.</text>
</comment>
<dbReference type="InterPro" id="IPR015915">
    <property type="entry name" value="Kelch-typ_b-propeller"/>
</dbReference>
<name>A0AAD4R9E1_9BILA</name>
<evidence type="ECO:0000313" key="2">
    <source>
        <dbReference type="Proteomes" id="UP001201812"/>
    </source>
</evidence>
<reference evidence="1" key="1">
    <citation type="submission" date="2022-01" db="EMBL/GenBank/DDBJ databases">
        <title>Genome Sequence Resource for Two Populations of Ditylenchus destructor, the Migratory Endoparasitic Phytonematode.</title>
        <authorList>
            <person name="Zhang H."/>
            <person name="Lin R."/>
            <person name="Xie B."/>
        </authorList>
    </citation>
    <scope>NUCLEOTIDE SEQUENCE</scope>
    <source>
        <strain evidence="1">BazhouSP</strain>
    </source>
</reference>
<evidence type="ECO:0000313" key="1">
    <source>
        <dbReference type="EMBL" id="KAI1718886.1"/>
    </source>
</evidence>
<proteinExistence type="predicted"/>
<dbReference type="InterPro" id="IPR011043">
    <property type="entry name" value="Gal_Oxase/kelch_b-propeller"/>
</dbReference>
<sequence length="339" mass="37973">MSAAFQAVTDFPALPEERQRCVHNSNKIWFFGQKFHDMPSFNYGQFGAYGGAHSTFFDTVSGTFDPAGPRPFPAISNEENVAEMIFAFQSRIYLLLYVHFGAFRVASLHSFNEDSGVWEAFADIQTSSNDEIPHGEGNYKQNLILVDGDSEDGVYFVSFVDHQIRVHLLKISTGERTAKWEIVGNLPDELNMLRIQPTMAVIQDQNIFIQGGVHGCGFRYQPLALFQFNISDKSANFKEIASEDDKPSFAFSGAQAHAIFPDQGTWVHIAGKNASGMTGSVFNGQIWFIRDLTTENPKWEKQTLEVPDPKGSDLYVSVQRQKRNIFIFSQSLGVLNATV</sequence>
<keyword evidence="2" id="KW-1185">Reference proteome</keyword>
<dbReference type="AlphaFoldDB" id="A0AAD4R9E1"/>
<gene>
    <name evidence="1" type="ORF">DdX_05999</name>
</gene>
<dbReference type="SUPFAM" id="SSF50965">
    <property type="entry name" value="Galactose oxidase, central domain"/>
    <property type="match status" value="1"/>
</dbReference>
<dbReference type="Proteomes" id="UP001201812">
    <property type="component" value="Unassembled WGS sequence"/>
</dbReference>
<accession>A0AAD4R9E1</accession>
<dbReference type="EMBL" id="JAKKPZ010000007">
    <property type="protein sequence ID" value="KAI1718886.1"/>
    <property type="molecule type" value="Genomic_DNA"/>
</dbReference>
<organism evidence="1 2">
    <name type="scientific">Ditylenchus destructor</name>
    <dbReference type="NCBI Taxonomy" id="166010"/>
    <lineage>
        <taxon>Eukaryota</taxon>
        <taxon>Metazoa</taxon>
        <taxon>Ecdysozoa</taxon>
        <taxon>Nematoda</taxon>
        <taxon>Chromadorea</taxon>
        <taxon>Rhabditida</taxon>
        <taxon>Tylenchina</taxon>
        <taxon>Tylenchomorpha</taxon>
        <taxon>Sphaerularioidea</taxon>
        <taxon>Anguinidae</taxon>
        <taxon>Anguininae</taxon>
        <taxon>Ditylenchus</taxon>
    </lineage>
</organism>
<dbReference type="Gene3D" id="2.120.10.80">
    <property type="entry name" value="Kelch-type beta propeller"/>
    <property type="match status" value="1"/>
</dbReference>